<feature type="binding site" evidence="5">
    <location>
        <position position="189"/>
    </location>
    <ligand>
        <name>molybdate</name>
        <dbReference type="ChEBI" id="CHEBI:36264"/>
    </ligand>
</feature>
<comment type="similarity">
    <text evidence="1">Belongs to the bacterial solute-binding protein ModA family.</text>
</comment>
<dbReference type="GO" id="GO:0015689">
    <property type="term" value="P:molybdate ion transport"/>
    <property type="evidence" value="ECO:0007669"/>
    <property type="project" value="InterPro"/>
</dbReference>
<dbReference type="Proteomes" id="UP001197609">
    <property type="component" value="Unassembled WGS sequence"/>
</dbReference>
<dbReference type="PIRSF" id="PIRSF004846">
    <property type="entry name" value="ModA"/>
    <property type="match status" value="1"/>
</dbReference>
<evidence type="ECO:0000256" key="1">
    <source>
        <dbReference type="ARBA" id="ARBA00009175"/>
    </source>
</evidence>
<dbReference type="InterPro" id="IPR005950">
    <property type="entry name" value="ModA"/>
</dbReference>
<feature type="binding site" evidence="5">
    <location>
        <position position="162"/>
    </location>
    <ligand>
        <name>molybdate</name>
        <dbReference type="ChEBI" id="CHEBI:36264"/>
    </ligand>
</feature>
<feature type="binding site" evidence="5">
    <location>
        <position position="80"/>
    </location>
    <ligand>
        <name>molybdate</name>
        <dbReference type="ChEBI" id="CHEBI:36264"/>
    </ligand>
</feature>
<dbReference type="PANTHER" id="PTHR30632">
    <property type="entry name" value="MOLYBDATE-BINDING PERIPLASMIC PROTEIN"/>
    <property type="match status" value="1"/>
</dbReference>
<keyword evidence="3 5" id="KW-0479">Metal-binding</keyword>
<keyword evidence="2 5" id="KW-0500">Molybdenum</keyword>
<reference evidence="6 7" key="1">
    <citation type="journal article" date="2021" name="bioRxiv">
        <title>Unraveling nitrogen, sulfur and carbon metabolic pathways and microbial community transcriptional responses to substrate deprivation and toxicity stresses in a bioreactor mimicking anoxic brackish coastal sediment conditions.</title>
        <authorList>
            <person name="Martins P.D."/>
            <person name="Echeveste M.J."/>
            <person name="Arshad A."/>
            <person name="Kurth J."/>
            <person name="Ouboter H."/>
            <person name="Jetten M.S.M."/>
            <person name="Welte C.U."/>
        </authorList>
    </citation>
    <scope>NUCLEOTIDE SEQUENCE [LARGE SCALE GENOMIC DNA]</scope>
    <source>
        <strain evidence="6">MAG_38</strain>
    </source>
</reference>
<dbReference type="FunFam" id="3.40.190.10:FF:000035">
    <property type="entry name" value="Molybdate ABC transporter substrate-binding protein"/>
    <property type="match status" value="1"/>
</dbReference>
<name>A0AAJ1ALC8_9BACT</name>
<dbReference type="GO" id="GO:1901359">
    <property type="term" value="F:tungstate binding"/>
    <property type="evidence" value="ECO:0007669"/>
    <property type="project" value="UniProtKB-ARBA"/>
</dbReference>
<dbReference type="PANTHER" id="PTHR30632:SF0">
    <property type="entry name" value="SULFATE-BINDING PROTEIN"/>
    <property type="match status" value="1"/>
</dbReference>
<evidence type="ECO:0000256" key="5">
    <source>
        <dbReference type="PIRSR" id="PIRSR004846-1"/>
    </source>
</evidence>
<evidence type="ECO:0000256" key="3">
    <source>
        <dbReference type="ARBA" id="ARBA00022723"/>
    </source>
</evidence>
<proteinExistence type="inferred from homology"/>
<keyword evidence="4" id="KW-0732">Signal</keyword>
<accession>A0AAJ1ALC8</accession>
<evidence type="ECO:0000313" key="7">
    <source>
        <dbReference type="Proteomes" id="UP001197609"/>
    </source>
</evidence>
<evidence type="ECO:0000256" key="2">
    <source>
        <dbReference type="ARBA" id="ARBA00022505"/>
    </source>
</evidence>
<evidence type="ECO:0000313" key="6">
    <source>
        <dbReference type="EMBL" id="MBZ0160337.1"/>
    </source>
</evidence>
<dbReference type="GO" id="GO:0046872">
    <property type="term" value="F:metal ion binding"/>
    <property type="evidence" value="ECO:0007669"/>
    <property type="project" value="UniProtKB-KW"/>
</dbReference>
<dbReference type="AlphaFoldDB" id="A0AAJ1ALC8"/>
<sequence length="289" mass="31609">MLWGDRRTIRLGSHLRDYATKGWLLGFLALVTWDTAAFAAPKQELLVSAAISLKEPLQEIGALFEQRHPEVKVVVNWGASGALQQQIEHGAPVDLYISAASKQMDELEAKGLLLNETRHTLAANLLVLIRSSVPRFDLASFKDLTKSEIKLIAVGSPRTVPAGEYAQMVLTSLGLWDSLQPKLIFTENVRQALAYVVRGEVEAALVYATDAQSAGESVRVIAVAPEGSAPLARYPIAVIKTSRQPTVARAFVDLALSEGGQQILKAHGFLPPPNSRTRSWRRKTDIVQK</sequence>
<dbReference type="EMBL" id="JAIOIU010000118">
    <property type="protein sequence ID" value="MBZ0160337.1"/>
    <property type="molecule type" value="Genomic_DNA"/>
</dbReference>
<dbReference type="SUPFAM" id="SSF53850">
    <property type="entry name" value="Periplasmic binding protein-like II"/>
    <property type="match status" value="1"/>
</dbReference>
<dbReference type="GO" id="GO:0030973">
    <property type="term" value="F:molybdate ion binding"/>
    <property type="evidence" value="ECO:0007669"/>
    <property type="project" value="UniProtKB-ARBA"/>
</dbReference>
<feature type="binding site" evidence="5">
    <location>
        <position position="207"/>
    </location>
    <ligand>
        <name>molybdate</name>
        <dbReference type="ChEBI" id="CHEBI:36264"/>
    </ligand>
</feature>
<dbReference type="InterPro" id="IPR050682">
    <property type="entry name" value="ModA/WtpA"/>
</dbReference>
<feature type="binding site" evidence="5">
    <location>
        <position position="52"/>
    </location>
    <ligand>
        <name>molybdate</name>
        <dbReference type="ChEBI" id="CHEBI:36264"/>
    </ligand>
</feature>
<gene>
    <name evidence="6" type="primary">modA</name>
    <name evidence="6" type="ORF">K8G79_09410</name>
</gene>
<organism evidence="6 7">
    <name type="scientific">Candidatus Methylomirabilis tolerans</name>
    <dbReference type="NCBI Taxonomy" id="3123416"/>
    <lineage>
        <taxon>Bacteria</taxon>
        <taxon>Candidatus Methylomirabilota</taxon>
        <taxon>Candidatus Methylomirabilia</taxon>
        <taxon>Candidatus Methylomirabilales</taxon>
        <taxon>Candidatus Methylomirabilaceae</taxon>
        <taxon>Candidatus Methylomirabilis</taxon>
    </lineage>
</organism>
<dbReference type="NCBIfam" id="TIGR01256">
    <property type="entry name" value="modA"/>
    <property type="match status" value="1"/>
</dbReference>
<dbReference type="Pfam" id="PF13531">
    <property type="entry name" value="SBP_bac_11"/>
    <property type="match status" value="1"/>
</dbReference>
<protein>
    <submittedName>
        <fullName evidence="6">Molybdate ABC transporter substrate-binding protein</fullName>
    </submittedName>
</protein>
<comment type="caution">
    <text evidence="6">The sequence shown here is derived from an EMBL/GenBank/DDBJ whole genome shotgun (WGS) entry which is preliminary data.</text>
</comment>
<evidence type="ECO:0000256" key="4">
    <source>
        <dbReference type="ARBA" id="ARBA00022729"/>
    </source>
</evidence>
<dbReference type="Gene3D" id="3.40.190.10">
    <property type="entry name" value="Periplasmic binding protein-like II"/>
    <property type="match status" value="2"/>
</dbReference>